<sequence>MYFARPGLLIGFHGCEQQVRDSIVFGEPMTPSSSIYDWLGRGLYFWENNHERALDFASNHPTQKIKTPAVLGAVIDLGQCLDLLDTQYLRLAKMSYDNLVTAANTSNGQVPRNKDVKGSNEKLLRELDCAVIENIHLIQSQSNGTPFDSVRGVFVEGGELYDGAGFHEKNHIQICIRNPNCIKGFFIPRQGVEWP</sequence>
<proteinExistence type="predicted"/>
<dbReference type="AlphaFoldDB" id="A0A1G7MK91"/>
<dbReference type="OrthoDB" id="9800843at2"/>
<keyword evidence="2" id="KW-1185">Reference proteome</keyword>
<dbReference type="SUPFAM" id="SSF56399">
    <property type="entry name" value="ADP-ribosylation"/>
    <property type="match status" value="1"/>
</dbReference>
<dbReference type="STRING" id="659014.SAMN04487996_111282"/>
<accession>A0A1G7MK91</accession>
<organism evidence="1 2">
    <name type="scientific">Dyadobacter soli</name>
    <dbReference type="NCBI Taxonomy" id="659014"/>
    <lineage>
        <taxon>Bacteria</taxon>
        <taxon>Pseudomonadati</taxon>
        <taxon>Bacteroidota</taxon>
        <taxon>Cytophagia</taxon>
        <taxon>Cytophagales</taxon>
        <taxon>Spirosomataceae</taxon>
        <taxon>Dyadobacter</taxon>
    </lineage>
</organism>
<dbReference type="RefSeq" id="WP_090153662.1">
    <property type="nucleotide sequence ID" value="NZ_FNAN01000011.1"/>
</dbReference>
<dbReference type="EMBL" id="FNAN01000011">
    <property type="protein sequence ID" value="SDF61520.1"/>
    <property type="molecule type" value="Genomic_DNA"/>
</dbReference>
<evidence type="ECO:0000313" key="1">
    <source>
        <dbReference type="EMBL" id="SDF61520.1"/>
    </source>
</evidence>
<evidence type="ECO:0000313" key="2">
    <source>
        <dbReference type="Proteomes" id="UP000198748"/>
    </source>
</evidence>
<protein>
    <submittedName>
        <fullName evidence="1">Uncharacterized protein</fullName>
    </submittedName>
</protein>
<gene>
    <name evidence="1" type="ORF">SAMN04487996_111282</name>
</gene>
<dbReference type="Proteomes" id="UP000198748">
    <property type="component" value="Unassembled WGS sequence"/>
</dbReference>
<reference evidence="2" key="1">
    <citation type="submission" date="2016-10" db="EMBL/GenBank/DDBJ databases">
        <authorList>
            <person name="Varghese N."/>
            <person name="Submissions S."/>
        </authorList>
    </citation>
    <scope>NUCLEOTIDE SEQUENCE [LARGE SCALE GENOMIC DNA]</scope>
    <source>
        <strain evidence="2">DSM 25329</strain>
    </source>
</reference>
<name>A0A1G7MK91_9BACT</name>